<dbReference type="SUPFAM" id="SSF55781">
    <property type="entry name" value="GAF domain-like"/>
    <property type="match status" value="1"/>
</dbReference>
<dbReference type="InterPro" id="IPR029016">
    <property type="entry name" value="GAF-like_dom_sf"/>
</dbReference>
<evidence type="ECO:0000256" key="5">
    <source>
        <dbReference type="ARBA" id="ARBA00055319"/>
    </source>
</evidence>
<dbReference type="SUPFAM" id="SSF46785">
    <property type="entry name" value="Winged helix' DNA-binding domain"/>
    <property type="match status" value="1"/>
</dbReference>
<reference evidence="8 9" key="1">
    <citation type="submission" date="2016-12" db="EMBL/GenBank/DDBJ databases">
        <title>Draft genome of Tersicoccus phoenicis 1P05MA.</title>
        <authorList>
            <person name="Nakajima Y."/>
            <person name="Yoshizawa S."/>
            <person name="Nakamura K."/>
            <person name="Ogura Y."/>
            <person name="Hayashi T."/>
            <person name="Kogure K."/>
        </authorList>
    </citation>
    <scope>NUCLEOTIDE SEQUENCE [LARGE SCALE GENOMIC DNA]</scope>
    <source>
        <strain evidence="8 9">1p05MA</strain>
    </source>
</reference>
<dbReference type="PIRSF" id="PIRSF005485">
    <property type="entry name" value="HrcA"/>
    <property type="match status" value="1"/>
</dbReference>
<dbReference type="Gene3D" id="1.10.10.10">
    <property type="entry name" value="Winged helix-like DNA-binding domain superfamily/Winged helix DNA-binding domain"/>
    <property type="match status" value="1"/>
</dbReference>
<dbReference type="STRING" id="554083.BKD30_05545"/>
<dbReference type="Pfam" id="PF01628">
    <property type="entry name" value="HrcA"/>
    <property type="match status" value="1"/>
</dbReference>
<dbReference type="RefSeq" id="WP_076703019.1">
    <property type="nucleotide sequence ID" value="NZ_MRDE01000024.1"/>
</dbReference>
<dbReference type="NCBIfam" id="TIGR00331">
    <property type="entry name" value="hrcA"/>
    <property type="match status" value="1"/>
</dbReference>
<dbReference type="Proteomes" id="UP000187085">
    <property type="component" value="Unassembled WGS sequence"/>
</dbReference>
<keyword evidence="4 6" id="KW-0804">Transcription</keyword>
<evidence type="ECO:0000256" key="2">
    <source>
        <dbReference type="ARBA" id="ARBA00023015"/>
    </source>
</evidence>
<dbReference type="InterPro" id="IPR023120">
    <property type="entry name" value="WHTH_transcript_rep_HrcA_IDD"/>
</dbReference>
<evidence type="ECO:0000259" key="7">
    <source>
        <dbReference type="Pfam" id="PF01628"/>
    </source>
</evidence>
<dbReference type="EMBL" id="MRDE01000024">
    <property type="protein sequence ID" value="OMH26035.1"/>
    <property type="molecule type" value="Genomic_DNA"/>
</dbReference>
<proteinExistence type="inferred from homology"/>
<dbReference type="InterPro" id="IPR036388">
    <property type="entry name" value="WH-like_DNA-bd_sf"/>
</dbReference>
<dbReference type="PANTHER" id="PTHR34824">
    <property type="entry name" value="HEAT-INDUCIBLE TRANSCRIPTION REPRESSOR HRCA"/>
    <property type="match status" value="1"/>
</dbReference>
<dbReference type="OrthoDB" id="9783139at2"/>
<dbReference type="FunFam" id="1.10.10.10:FF:000049">
    <property type="entry name" value="Heat-inducible transcription repressor HrcA"/>
    <property type="match status" value="1"/>
</dbReference>
<evidence type="ECO:0000256" key="1">
    <source>
        <dbReference type="ARBA" id="ARBA00022491"/>
    </source>
</evidence>
<evidence type="ECO:0000313" key="8">
    <source>
        <dbReference type="EMBL" id="OMH26035.1"/>
    </source>
</evidence>
<protein>
    <recommendedName>
        <fullName evidence="6">Heat-inducible transcription repressor HrcA</fullName>
    </recommendedName>
</protein>
<evidence type="ECO:0000256" key="4">
    <source>
        <dbReference type="ARBA" id="ARBA00023163"/>
    </source>
</evidence>
<comment type="similarity">
    <text evidence="6">Belongs to the HrcA family.</text>
</comment>
<evidence type="ECO:0000256" key="6">
    <source>
        <dbReference type="HAMAP-Rule" id="MF_00081"/>
    </source>
</evidence>
<dbReference type="InterPro" id="IPR036390">
    <property type="entry name" value="WH_DNA-bd_sf"/>
</dbReference>
<dbReference type="InterPro" id="IPR021153">
    <property type="entry name" value="HrcA_C"/>
</dbReference>
<dbReference type="GO" id="GO:0045892">
    <property type="term" value="P:negative regulation of DNA-templated transcription"/>
    <property type="evidence" value="ECO:0007669"/>
    <property type="project" value="UniProtKB-UniRule"/>
</dbReference>
<keyword evidence="2 6" id="KW-0805">Transcription regulation</keyword>
<comment type="caution">
    <text evidence="8">The sequence shown here is derived from an EMBL/GenBank/DDBJ whole genome shotgun (WGS) entry which is preliminary data.</text>
</comment>
<dbReference type="HAMAP" id="MF_00081">
    <property type="entry name" value="HrcA"/>
    <property type="match status" value="1"/>
</dbReference>
<dbReference type="Gene3D" id="3.30.390.60">
    <property type="entry name" value="Heat-inducible transcription repressor hrca homolog, domain 3"/>
    <property type="match status" value="1"/>
</dbReference>
<dbReference type="GO" id="GO:0003677">
    <property type="term" value="F:DNA binding"/>
    <property type="evidence" value="ECO:0007669"/>
    <property type="project" value="InterPro"/>
</dbReference>
<dbReference type="Gene3D" id="3.30.450.40">
    <property type="match status" value="1"/>
</dbReference>
<accession>A0A1R1LEW3</accession>
<evidence type="ECO:0000313" key="9">
    <source>
        <dbReference type="Proteomes" id="UP000187085"/>
    </source>
</evidence>
<keyword evidence="1 6" id="KW-0678">Repressor</keyword>
<gene>
    <name evidence="6" type="primary">hrcA</name>
    <name evidence="8" type="ORF">BKD30_05545</name>
</gene>
<sequence length="342" mass="36725">MSDARRLDVLRAIVEDYVQFREPVGSRALVDRHALGVSSATIRNDMAVLEEEGLIVAPHTSAGRVPTDAGYRLFVDRISDVKPLSPAERRAIQTLLDEANDLDDVMEKTARLLAQLTHQVALIQYPTIGSARVRHLDVVALAADRALVVLITSTGHVEQRVVPLDAHATEEDLADARSRLLGQVDGRLLTEVPALLARLCGREHDAVDPGAGDRLLDRLAGAVVSLVGFAGQERIVMAGTANLARATRDFPLTILPVLEALEEQVVMLRLLSEVGHDETGVSVRIGHENPYGPLSEASVVTSGYGPAAASRLGVVGPTRMDYPTSMAAVRAVARYLSRILAG</sequence>
<name>A0A1R1LEW3_9MICC</name>
<keyword evidence="3 6" id="KW-0346">Stress response</keyword>
<keyword evidence="9" id="KW-1185">Reference proteome</keyword>
<organism evidence="8 9">
    <name type="scientific">Tersicoccus phoenicis</name>
    <dbReference type="NCBI Taxonomy" id="554083"/>
    <lineage>
        <taxon>Bacteria</taxon>
        <taxon>Bacillati</taxon>
        <taxon>Actinomycetota</taxon>
        <taxon>Actinomycetes</taxon>
        <taxon>Micrococcales</taxon>
        <taxon>Micrococcaceae</taxon>
        <taxon>Tersicoccus</taxon>
    </lineage>
</organism>
<dbReference type="PANTHER" id="PTHR34824:SF1">
    <property type="entry name" value="HEAT-INDUCIBLE TRANSCRIPTION REPRESSOR HRCA"/>
    <property type="match status" value="1"/>
</dbReference>
<dbReference type="AlphaFoldDB" id="A0A1R1LEW3"/>
<comment type="function">
    <text evidence="5 6">Negative regulator of class I heat shock genes (grpE-dnaK-dnaJ and groELS operons). Prevents heat-shock induction of these operons.</text>
</comment>
<evidence type="ECO:0000256" key="3">
    <source>
        <dbReference type="ARBA" id="ARBA00023016"/>
    </source>
</evidence>
<feature type="domain" description="Heat-inducible transcription repressor HrcA C-terminal" evidence="7">
    <location>
        <begin position="103"/>
        <end position="326"/>
    </location>
</feature>
<dbReference type="InterPro" id="IPR002571">
    <property type="entry name" value="HrcA"/>
</dbReference>